<comment type="caution">
    <text evidence="2">The sequence shown here is derived from an EMBL/GenBank/DDBJ whole genome shotgun (WGS) entry which is preliminary data.</text>
</comment>
<dbReference type="GO" id="GO:0005829">
    <property type="term" value="C:cytosol"/>
    <property type="evidence" value="ECO:0007669"/>
    <property type="project" value="TreeGrafter"/>
</dbReference>
<accession>X0ZKH2</accession>
<reference evidence="2" key="1">
    <citation type="journal article" date="2014" name="Front. Microbiol.">
        <title>High frequency of phylogenetically diverse reductive dehalogenase-homologous genes in deep subseafloor sedimentary metagenomes.</title>
        <authorList>
            <person name="Kawai M."/>
            <person name="Futagami T."/>
            <person name="Toyoda A."/>
            <person name="Takaki Y."/>
            <person name="Nishi S."/>
            <person name="Hori S."/>
            <person name="Arai W."/>
            <person name="Tsubouchi T."/>
            <person name="Morono Y."/>
            <person name="Uchiyama I."/>
            <person name="Ito T."/>
            <person name="Fujiyama A."/>
            <person name="Inagaki F."/>
            <person name="Takami H."/>
        </authorList>
    </citation>
    <scope>NUCLEOTIDE SEQUENCE</scope>
    <source>
        <strain evidence="2">Expedition CK06-06</strain>
    </source>
</reference>
<dbReference type="PANTHER" id="PTHR11803">
    <property type="entry name" value="2-IMINOBUTANOATE/2-IMINOPROPANOATE DEAMINASE RIDA"/>
    <property type="match status" value="1"/>
</dbReference>
<name>X0ZKH2_9ZZZZ</name>
<dbReference type="GO" id="GO:0019239">
    <property type="term" value="F:deaminase activity"/>
    <property type="evidence" value="ECO:0007669"/>
    <property type="project" value="TreeGrafter"/>
</dbReference>
<protein>
    <submittedName>
        <fullName evidence="2">Uncharacterized protein</fullName>
    </submittedName>
</protein>
<dbReference type="SUPFAM" id="SSF55298">
    <property type="entry name" value="YjgF-like"/>
    <property type="match status" value="1"/>
</dbReference>
<dbReference type="InterPro" id="IPR035959">
    <property type="entry name" value="RutC-like_sf"/>
</dbReference>
<dbReference type="Gene3D" id="3.30.1330.40">
    <property type="entry name" value="RutC-like"/>
    <property type="match status" value="1"/>
</dbReference>
<evidence type="ECO:0000313" key="2">
    <source>
        <dbReference type="EMBL" id="GAG60853.1"/>
    </source>
</evidence>
<sequence length="106" mass="11700">QLISGANIIGNLVYTAGMTGGQGDTETQIRNTFQRLQDVLEKSGTSMDNVLKATVFLADLSDRSKYLNGIWKEYFPSNPPSRTCIQVGLGEDTKIEIEMIAFIPEK</sequence>
<feature type="non-terminal residue" evidence="2">
    <location>
        <position position="1"/>
    </location>
</feature>
<dbReference type="CDD" id="cd00448">
    <property type="entry name" value="YjgF_YER057c_UK114_family"/>
    <property type="match status" value="1"/>
</dbReference>
<dbReference type="AlphaFoldDB" id="X0ZKH2"/>
<dbReference type="EMBL" id="BART01005094">
    <property type="protein sequence ID" value="GAG60853.1"/>
    <property type="molecule type" value="Genomic_DNA"/>
</dbReference>
<dbReference type="InterPro" id="IPR006175">
    <property type="entry name" value="YjgF/YER057c/UK114"/>
</dbReference>
<dbReference type="PANTHER" id="PTHR11803:SF58">
    <property type="entry name" value="PROTEIN HMF1-RELATED"/>
    <property type="match status" value="1"/>
</dbReference>
<gene>
    <name evidence="2" type="ORF">S01H4_12142</name>
</gene>
<proteinExistence type="inferred from homology"/>
<dbReference type="Pfam" id="PF01042">
    <property type="entry name" value="Ribonuc_L-PSP"/>
    <property type="match status" value="1"/>
</dbReference>
<comment type="similarity">
    <text evidence="1">Belongs to the RutC family.</text>
</comment>
<evidence type="ECO:0000256" key="1">
    <source>
        <dbReference type="ARBA" id="ARBA00010552"/>
    </source>
</evidence>
<organism evidence="2">
    <name type="scientific">marine sediment metagenome</name>
    <dbReference type="NCBI Taxonomy" id="412755"/>
    <lineage>
        <taxon>unclassified sequences</taxon>
        <taxon>metagenomes</taxon>
        <taxon>ecological metagenomes</taxon>
    </lineage>
</organism>